<name>A0ABU0MX32_9FIRM</name>
<dbReference type="Proteomes" id="UP001232584">
    <property type="component" value="Unassembled WGS sequence"/>
</dbReference>
<proteinExistence type="predicted"/>
<accession>A0ABU0MX32</accession>
<reference evidence="1 2" key="1">
    <citation type="submission" date="2023-07" db="EMBL/GenBank/DDBJ databases">
        <title>Genomic Encyclopedia of Type Strains, Phase IV (KMG-IV): sequencing the most valuable type-strain genomes for metagenomic binning, comparative biology and taxonomic classification.</title>
        <authorList>
            <person name="Goeker M."/>
        </authorList>
    </citation>
    <scope>NUCLEOTIDE SEQUENCE [LARGE SCALE GENOMIC DNA]</scope>
    <source>
        <strain evidence="1 2">DSM 15049</strain>
    </source>
</reference>
<organism evidence="1 2">
    <name type="scientific">Paraclostridium ghonii</name>
    <dbReference type="NCBI Taxonomy" id="29358"/>
    <lineage>
        <taxon>Bacteria</taxon>
        <taxon>Bacillati</taxon>
        <taxon>Bacillota</taxon>
        <taxon>Clostridia</taxon>
        <taxon>Peptostreptococcales</taxon>
        <taxon>Peptostreptococcaceae</taxon>
        <taxon>Paraclostridium</taxon>
    </lineage>
</organism>
<comment type="caution">
    <text evidence="1">The sequence shown here is derived from an EMBL/GenBank/DDBJ whole genome shotgun (WGS) entry which is preliminary data.</text>
</comment>
<evidence type="ECO:0000313" key="2">
    <source>
        <dbReference type="Proteomes" id="UP001232584"/>
    </source>
</evidence>
<sequence>MIEAIKASIISRIVSARPPTCILVSKKLSIKNSNISHNPVIDILKQKTNKIISFLLNIVFELELRILNKSYANNTNKTPDRKCIISS</sequence>
<protein>
    <submittedName>
        <fullName evidence="1">Uncharacterized protein</fullName>
    </submittedName>
</protein>
<evidence type="ECO:0000313" key="1">
    <source>
        <dbReference type="EMBL" id="MDQ0555467.1"/>
    </source>
</evidence>
<gene>
    <name evidence="1" type="ORF">QOZ92_000580</name>
</gene>
<dbReference type="EMBL" id="JAUSWG010000002">
    <property type="protein sequence ID" value="MDQ0555467.1"/>
    <property type="molecule type" value="Genomic_DNA"/>
</dbReference>
<keyword evidence="2" id="KW-1185">Reference proteome</keyword>